<gene>
    <name evidence="2" type="ORF">DJ021_14070</name>
</gene>
<keyword evidence="3" id="KW-1185">Reference proteome</keyword>
<evidence type="ECO:0000256" key="1">
    <source>
        <dbReference type="SAM" id="MobiDB-lite"/>
    </source>
</evidence>
<evidence type="ECO:0000313" key="2">
    <source>
        <dbReference type="EMBL" id="RAK60855.1"/>
    </source>
</evidence>
<proteinExistence type="predicted"/>
<name>A0A328B2V8_9CAUL</name>
<accession>A0A328B2V8</accession>
<comment type="caution">
    <text evidence="2">The sequence shown here is derived from an EMBL/GenBank/DDBJ whole genome shotgun (WGS) entry which is preliminary data.</text>
</comment>
<dbReference type="RefSeq" id="WP_111458147.1">
    <property type="nucleotide sequence ID" value="NZ_QFYP01000001.1"/>
</dbReference>
<feature type="region of interest" description="Disordered" evidence="1">
    <location>
        <begin position="144"/>
        <end position="165"/>
    </location>
</feature>
<dbReference type="EMBL" id="QFYP01000001">
    <property type="protein sequence ID" value="RAK60855.1"/>
    <property type="molecule type" value="Genomic_DNA"/>
</dbReference>
<protein>
    <submittedName>
        <fullName evidence="2">Uncharacterized protein</fullName>
    </submittedName>
</protein>
<sequence>MTKDFELQSLVAAARAEAACRARTAAREADRYRGVAWSGLGPDTIQEPSPEAVAVVRLDALHRWRASRPGRLLAALAEAQRAAAEIHAAADRARASVSRGLDAEAARCAAAVHALQSKAQALLAAARQAAAAMDAAAPGALTGGACATNTASSSPSTGSPTSSAS</sequence>
<dbReference type="AlphaFoldDB" id="A0A328B2V8"/>
<dbReference type="Proteomes" id="UP000249842">
    <property type="component" value="Unassembled WGS sequence"/>
</dbReference>
<evidence type="ECO:0000313" key="3">
    <source>
        <dbReference type="Proteomes" id="UP000249842"/>
    </source>
</evidence>
<reference evidence="3" key="1">
    <citation type="submission" date="2018-05" db="EMBL/GenBank/DDBJ databases">
        <authorList>
            <person name="Li X."/>
        </authorList>
    </citation>
    <scope>NUCLEOTIDE SEQUENCE [LARGE SCALE GENOMIC DNA]</scope>
    <source>
        <strain evidence="3">HKS-05</strain>
    </source>
</reference>
<organism evidence="2 3">
    <name type="scientific">Phenylobacterium hankyongense</name>
    <dbReference type="NCBI Taxonomy" id="1813876"/>
    <lineage>
        <taxon>Bacteria</taxon>
        <taxon>Pseudomonadati</taxon>
        <taxon>Pseudomonadota</taxon>
        <taxon>Alphaproteobacteria</taxon>
        <taxon>Caulobacterales</taxon>
        <taxon>Caulobacteraceae</taxon>
        <taxon>Phenylobacterium</taxon>
    </lineage>
</organism>